<proteinExistence type="predicted"/>
<feature type="compositionally biased region" description="Polar residues" evidence="1">
    <location>
        <begin position="209"/>
        <end position="240"/>
    </location>
</feature>
<feature type="transmembrane region" description="Helical" evidence="2">
    <location>
        <begin position="170"/>
        <end position="190"/>
    </location>
</feature>
<dbReference type="PANTHER" id="PTHR12924">
    <property type="entry name" value="TRANSLOCON-ASSOCIATED PROTEIN, ALPHA SUBUNIT"/>
    <property type="match status" value="1"/>
</dbReference>
<keyword evidence="2" id="KW-0472">Membrane</keyword>
<reference evidence="3 4" key="1">
    <citation type="journal article" date="2008" name="Science">
        <title>The Physcomitrella genome reveals evolutionary insights into the conquest of land by plants.</title>
        <authorList>
            <person name="Rensing S."/>
            <person name="Lang D."/>
            <person name="Zimmer A."/>
            <person name="Terry A."/>
            <person name="Salamov A."/>
            <person name="Shapiro H."/>
            <person name="Nishiyama T."/>
            <person name="Perroud P.-F."/>
            <person name="Lindquist E."/>
            <person name="Kamisugi Y."/>
            <person name="Tanahashi T."/>
            <person name="Sakakibara K."/>
            <person name="Fujita T."/>
            <person name="Oishi K."/>
            <person name="Shin-I T."/>
            <person name="Kuroki Y."/>
            <person name="Toyoda A."/>
            <person name="Suzuki Y."/>
            <person name="Hashimoto A."/>
            <person name="Yamaguchi K."/>
            <person name="Sugano A."/>
            <person name="Kohara Y."/>
            <person name="Fujiyama A."/>
            <person name="Anterola A."/>
            <person name="Aoki S."/>
            <person name="Ashton N."/>
            <person name="Barbazuk W.B."/>
            <person name="Barker E."/>
            <person name="Bennetzen J."/>
            <person name="Bezanilla M."/>
            <person name="Blankenship R."/>
            <person name="Cho S.H."/>
            <person name="Dutcher S."/>
            <person name="Estelle M."/>
            <person name="Fawcett J.A."/>
            <person name="Gundlach H."/>
            <person name="Hanada K."/>
            <person name="Heyl A."/>
            <person name="Hicks K.A."/>
            <person name="Hugh J."/>
            <person name="Lohr M."/>
            <person name="Mayer K."/>
            <person name="Melkozernov A."/>
            <person name="Murata T."/>
            <person name="Nelson D."/>
            <person name="Pils B."/>
            <person name="Prigge M."/>
            <person name="Reiss B."/>
            <person name="Renner T."/>
            <person name="Rombauts S."/>
            <person name="Rushton P."/>
            <person name="Sanderfoot A."/>
            <person name="Schween G."/>
            <person name="Shiu S.-H."/>
            <person name="Stueber K."/>
            <person name="Theodoulou F.L."/>
            <person name="Tu H."/>
            <person name="Van de Peer Y."/>
            <person name="Verrier P.J."/>
            <person name="Waters E."/>
            <person name="Wood A."/>
            <person name="Yang L."/>
            <person name="Cove D."/>
            <person name="Cuming A."/>
            <person name="Hasebe M."/>
            <person name="Lucas S."/>
            <person name="Mishler D.B."/>
            <person name="Reski R."/>
            <person name="Grigoriev I."/>
            <person name="Quatrano R.S."/>
            <person name="Boore J.L."/>
        </authorList>
    </citation>
    <scope>NUCLEOTIDE SEQUENCE [LARGE SCALE GENOMIC DNA]</scope>
    <source>
        <strain evidence="3 4">cv. Gransden 2004</strain>
    </source>
</reference>
<dbReference type="Gramene" id="Pp3c5_10550V3.3">
    <property type="protein sequence ID" value="Pp3c5_10550V3.3"/>
    <property type="gene ID" value="Pp3c5_10550"/>
</dbReference>
<keyword evidence="2" id="KW-0812">Transmembrane</keyword>
<dbReference type="Proteomes" id="UP000006727">
    <property type="component" value="Chromosome 5"/>
</dbReference>
<evidence type="ECO:0008006" key="5">
    <source>
        <dbReference type="Google" id="ProtNLM"/>
    </source>
</evidence>
<sequence>MLYMIPVFVPLVRAGYPSGFRVVPVGGSKPSEKFVEANVKASPGVQTSSYFPKNPLKVVKPGERTQVDIDVINDGQAPLKVIYTRASIHLPHDHRLIVQNFTVQEGTTIVTTGSKGSYSYSFSSNKLLQAGIYDLVGYVVYEIDGGLYKNVFHNGSIDVLENGGFVKGETIFLCSLGLGILGLLGMWAYSQAQNFLKKRKRSYKRVETGTRSSSGALTNDWLQGTSYTQRSSKNTSQQRQSIKKKNSSKDS</sequence>
<dbReference type="FunCoup" id="A0A7I4DS78">
    <property type="interactions" value="4492"/>
</dbReference>
<reference evidence="3 4" key="2">
    <citation type="journal article" date="2018" name="Plant J.">
        <title>The Physcomitrella patens chromosome-scale assembly reveals moss genome structure and evolution.</title>
        <authorList>
            <person name="Lang D."/>
            <person name="Ullrich K.K."/>
            <person name="Murat F."/>
            <person name="Fuchs J."/>
            <person name="Jenkins J."/>
            <person name="Haas F.B."/>
            <person name="Piednoel M."/>
            <person name="Gundlach H."/>
            <person name="Van Bel M."/>
            <person name="Meyberg R."/>
            <person name="Vives C."/>
            <person name="Morata J."/>
            <person name="Symeonidi A."/>
            <person name="Hiss M."/>
            <person name="Muchero W."/>
            <person name="Kamisugi Y."/>
            <person name="Saleh O."/>
            <person name="Blanc G."/>
            <person name="Decker E.L."/>
            <person name="van Gessel N."/>
            <person name="Grimwood J."/>
            <person name="Hayes R.D."/>
            <person name="Graham S.W."/>
            <person name="Gunter L.E."/>
            <person name="McDaniel S.F."/>
            <person name="Hoernstein S.N.W."/>
            <person name="Larsson A."/>
            <person name="Li F.W."/>
            <person name="Perroud P.F."/>
            <person name="Phillips J."/>
            <person name="Ranjan P."/>
            <person name="Rokshar D.S."/>
            <person name="Rothfels C.J."/>
            <person name="Schneider L."/>
            <person name="Shu S."/>
            <person name="Stevenson D.W."/>
            <person name="Thummler F."/>
            <person name="Tillich M."/>
            <person name="Villarreal Aguilar J.C."/>
            <person name="Widiez T."/>
            <person name="Wong G.K."/>
            <person name="Wymore A."/>
            <person name="Zhang Y."/>
            <person name="Zimmer A.D."/>
            <person name="Quatrano R.S."/>
            <person name="Mayer K.F.X."/>
            <person name="Goodstein D."/>
            <person name="Casacuberta J.M."/>
            <person name="Vandepoele K."/>
            <person name="Reski R."/>
            <person name="Cuming A.C."/>
            <person name="Tuskan G.A."/>
            <person name="Maumus F."/>
            <person name="Salse J."/>
            <person name="Schmutz J."/>
            <person name="Rensing S.A."/>
        </authorList>
    </citation>
    <scope>NUCLEOTIDE SEQUENCE [LARGE SCALE GENOMIC DNA]</scope>
    <source>
        <strain evidence="3 4">cv. Gransden 2004</strain>
    </source>
</reference>
<dbReference type="PANTHER" id="PTHR12924:SF0">
    <property type="entry name" value="TRANSLOCON-ASSOCIATED PROTEIN SUBUNIT ALPHA"/>
    <property type="match status" value="1"/>
</dbReference>
<evidence type="ECO:0000313" key="4">
    <source>
        <dbReference type="Proteomes" id="UP000006727"/>
    </source>
</evidence>
<dbReference type="EnsemblPlants" id="Pp3c5_10550V3.3">
    <property type="protein sequence ID" value="Pp3c5_10550V3.3"/>
    <property type="gene ID" value="Pp3c5_10550"/>
</dbReference>
<reference evidence="3" key="3">
    <citation type="submission" date="2020-12" db="UniProtKB">
        <authorList>
            <consortium name="EnsemblPlants"/>
        </authorList>
    </citation>
    <scope>IDENTIFICATION</scope>
</reference>
<dbReference type="AlphaFoldDB" id="A0A7I4DS78"/>
<name>A0A7I4DS78_PHYPA</name>
<keyword evidence="4" id="KW-1185">Reference proteome</keyword>
<dbReference type="GO" id="GO:0005783">
    <property type="term" value="C:endoplasmic reticulum"/>
    <property type="evidence" value="ECO:0000318"/>
    <property type="project" value="GO_Central"/>
</dbReference>
<evidence type="ECO:0000313" key="3">
    <source>
        <dbReference type="EnsemblPlants" id="Pp3c5_10550V3.3"/>
    </source>
</evidence>
<dbReference type="InParanoid" id="A0A7I4DS78"/>
<accession>A0A7I4DS78</accession>
<feature type="region of interest" description="Disordered" evidence="1">
    <location>
        <begin position="207"/>
        <end position="251"/>
    </location>
</feature>
<evidence type="ECO:0000256" key="1">
    <source>
        <dbReference type="SAM" id="MobiDB-lite"/>
    </source>
</evidence>
<evidence type="ECO:0000256" key="2">
    <source>
        <dbReference type="SAM" id="Phobius"/>
    </source>
</evidence>
<feature type="compositionally biased region" description="Basic residues" evidence="1">
    <location>
        <begin position="241"/>
        <end position="251"/>
    </location>
</feature>
<dbReference type="EMBL" id="ABEU02000005">
    <property type="status" value="NOT_ANNOTATED_CDS"/>
    <property type="molecule type" value="Genomic_DNA"/>
</dbReference>
<gene>
    <name evidence="3" type="primary">LOC112282788</name>
</gene>
<organism evidence="3 4">
    <name type="scientific">Physcomitrium patens</name>
    <name type="common">Spreading-leaved earth moss</name>
    <name type="synonym">Physcomitrella patens</name>
    <dbReference type="NCBI Taxonomy" id="3218"/>
    <lineage>
        <taxon>Eukaryota</taxon>
        <taxon>Viridiplantae</taxon>
        <taxon>Streptophyta</taxon>
        <taxon>Embryophyta</taxon>
        <taxon>Bryophyta</taxon>
        <taxon>Bryophytina</taxon>
        <taxon>Bryopsida</taxon>
        <taxon>Funariidae</taxon>
        <taxon>Funariales</taxon>
        <taxon>Funariaceae</taxon>
        <taxon>Physcomitrium</taxon>
    </lineage>
</organism>
<protein>
    <recommendedName>
        <fullName evidence="5">Translocon-associated protein subunit alpha</fullName>
    </recommendedName>
</protein>
<keyword evidence="2" id="KW-1133">Transmembrane helix</keyword>